<dbReference type="GO" id="GO:0006370">
    <property type="term" value="P:7-methylguanosine mRNA capping"/>
    <property type="evidence" value="ECO:0007669"/>
    <property type="project" value="UniProtKB-UniRule"/>
</dbReference>
<dbReference type="GO" id="GO:0005634">
    <property type="term" value="C:nucleus"/>
    <property type="evidence" value="ECO:0007669"/>
    <property type="project" value="UniProtKB-SubCell"/>
</dbReference>
<dbReference type="EC" id="2.1.1.57" evidence="1"/>
<keyword evidence="1" id="KW-0506">mRNA capping</keyword>
<keyword evidence="1" id="KW-0489">Methyltransferase</keyword>
<keyword evidence="1" id="KW-0539">Nucleus</keyword>
<name>A0A2G5B5B6_COERN</name>
<dbReference type="GO" id="GO:0016556">
    <property type="term" value="P:mRNA modification"/>
    <property type="evidence" value="ECO:0007669"/>
    <property type="project" value="UniProtKB-UniRule"/>
</dbReference>
<proteinExistence type="predicted"/>
<dbReference type="SUPFAM" id="SSF53335">
    <property type="entry name" value="S-adenosyl-L-methionine-dependent methyltransferases"/>
    <property type="match status" value="1"/>
</dbReference>
<dbReference type="GO" id="GO:0004483">
    <property type="term" value="F:methyltransferase cap1 activity"/>
    <property type="evidence" value="ECO:0007669"/>
    <property type="project" value="UniProtKB-UniRule"/>
</dbReference>
<dbReference type="GO" id="GO:0005737">
    <property type="term" value="C:cytoplasm"/>
    <property type="evidence" value="ECO:0007669"/>
    <property type="project" value="TreeGrafter"/>
</dbReference>
<dbReference type="PANTHER" id="PTHR16121:SF0">
    <property type="entry name" value="CAP-SPECIFIC MRNA (NUCLEOSIDE-2'-O-)-METHYLTRANSFERASE 1"/>
    <property type="match status" value="1"/>
</dbReference>
<evidence type="ECO:0000313" key="4">
    <source>
        <dbReference type="EMBL" id="PIA14208.1"/>
    </source>
</evidence>
<evidence type="ECO:0000259" key="3">
    <source>
        <dbReference type="Pfam" id="PF01728"/>
    </source>
</evidence>
<dbReference type="OrthoDB" id="10251234at2759"/>
<reference evidence="4 5" key="1">
    <citation type="journal article" date="2015" name="Genome Biol. Evol.">
        <title>Phylogenomic analyses indicate that early fungi evolved digesting cell walls of algal ancestors of land plants.</title>
        <authorList>
            <person name="Chang Y."/>
            <person name="Wang S."/>
            <person name="Sekimoto S."/>
            <person name="Aerts A.L."/>
            <person name="Choi C."/>
            <person name="Clum A."/>
            <person name="LaButti K.M."/>
            <person name="Lindquist E.A."/>
            <person name="Yee Ngan C."/>
            <person name="Ohm R.A."/>
            <person name="Salamov A.A."/>
            <person name="Grigoriev I.V."/>
            <person name="Spatafora J.W."/>
            <person name="Berbee M.L."/>
        </authorList>
    </citation>
    <scope>NUCLEOTIDE SEQUENCE [LARGE SCALE GENOMIC DNA]</scope>
    <source>
        <strain evidence="4 5">NRRL 1564</strain>
    </source>
</reference>
<feature type="compositionally biased region" description="Acidic residues" evidence="2">
    <location>
        <begin position="1"/>
        <end position="14"/>
    </location>
</feature>
<comment type="function">
    <text evidence="1">S-adenosyl-L-methionine-dependent methyltransferase that mediates RNA cap1 2'-O-ribose methylation to the 5'-cap structure of RNAs. Methylates the ribose of the first nucleotide of a m(7)GpppG-capped mRNA to produce m(7)GpppNmp (cap1).</text>
</comment>
<dbReference type="EMBL" id="KZ303520">
    <property type="protein sequence ID" value="PIA14208.1"/>
    <property type="molecule type" value="Genomic_DNA"/>
</dbReference>
<dbReference type="GO" id="GO:0032259">
    <property type="term" value="P:methylation"/>
    <property type="evidence" value="ECO:0007669"/>
    <property type="project" value="UniProtKB-KW"/>
</dbReference>
<evidence type="ECO:0000256" key="1">
    <source>
        <dbReference type="RuleBase" id="RU368012"/>
    </source>
</evidence>
<keyword evidence="5" id="KW-1185">Reference proteome</keyword>
<organism evidence="4 5">
    <name type="scientific">Coemansia reversa (strain ATCC 12441 / NRRL 1564)</name>
    <dbReference type="NCBI Taxonomy" id="763665"/>
    <lineage>
        <taxon>Eukaryota</taxon>
        <taxon>Fungi</taxon>
        <taxon>Fungi incertae sedis</taxon>
        <taxon>Zoopagomycota</taxon>
        <taxon>Kickxellomycotina</taxon>
        <taxon>Kickxellomycetes</taxon>
        <taxon>Kickxellales</taxon>
        <taxon>Kickxellaceae</taxon>
        <taxon>Coemansia</taxon>
    </lineage>
</organism>
<evidence type="ECO:0000313" key="5">
    <source>
        <dbReference type="Proteomes" id="UP000242474"/>
    </source>
</evidence>
<dbReference type="InterPro" id="IPR050851">
    <property type="entry name" value="mRNA_Cap_2O-Ribose_MeTrfase"/>
</dbReference>
<dbReference type="Pfam" id="PF01728">
    <property type="entry name" value="FtsJ"/>
    <property type="match status" value="1"/>
</dbReference>
<dbReference type="InterPro" id="IPR029063">
    <property type="entry name" value="SAM-dependent_MTases_sf"/>
</dbReference>
<dbReference type="Proteomes" id="UP000242474">
    <property type="component" value="Unassembled WGS sequence"/>
</dbReference>
<keyword evidence="1" id="KW-0949">S-adenosyl-L-methionine</keyword>
<dbReference type="PANTHER" id="PTHR16121">
    <property type="entry name" value="CAP-SPECIFIC MRNA (NUCLEOSIDE-2'-O-)-METHYLTRANSFERASE 1-RELATED"/>
    <property type="match status" value="1"/>
</dbReference>
<dbReference type="Gene3D" id="3.40.50.12760">
    <property type="match status" value="1"/>
</dbReference>
<dbReference type="AlphaFoldDB" id="A0A2G5B5B6"/>
<keyword evidence="1" id="KW-0507">mRNA processing</keyword>
<comment type="catalytic activity">
    <reaction evidence="1">
        <text>a 5'-end (N(7)-methyl 5'-triphosphoguanosine)-ribonucleoside in mRNA + S-adenosyl-L-methionine = a 5'-end (N(7)-methyl 5'-triphosphoguanosine)-(2'-O-methyl-ribonucleoside) in mRNA + S-adenosyl-L-homocysteine + H(+)</text>
        <dbReference type="Rhea" id="RHEA:67020"/>
        <dbReference type="Rhea" id="RHEA-COMP:17167"/>
        <dbReference type="Rhea" id="RHEA-COMP:17168"/>
        <dbReference type="ChEBI" id="CHEBI:15378"/>
        <dbReference type="ChEBI" id="CHEBI:57856"/>
        <dbReference type="ChEBI" id="CHEBI:59789"/>
        <dbReference type="ChEBI" id="CHEBI:156461"/>
        <dbReference type="ChEBI" id="CHEBI:167609"/>
        <dbReference type="EC" id="2.1.1.57"/>
    </reaction>
</comment>
<dbReference type="GO" id="GO:0003676">
    <property type="term" value="F:nucleic acid binding"/>
    <property type="evidence" value="ECO:0007669"/>
    <property type="project" value="UniProtKB-UniRule"/>
</dbReference>
<keyword evidence="1" id="KW-0808">Transferase</keyword>
<sequence>MPFDENEPLFTDEDPWYRNTPLTSSVAPPSLARLPRVIRNPQGRDNHSGGKQSYQQRPPPALVRQTQQEIQKPAVDLMARQLSVISNTHGPGFVDHLSSPNWSRMMSERDDMRGRRVDGRLCDPKLLQTITSVKTSLSSSSPAQIARVCDEMDPYAAVLQSSGLRNASAVTLGHLDYLLQPVREYINAGRPLRYVDLGSAGCGYSHYIRWRVARQTDSSGTCGWYFASGALDSSAGASDGDNKLDLFEASGSILDPASIEAFVKRVRGTTDDGQNGVDLVVAELGSENSDSFDAETQQYGYTIAQTVIALRVLRKGGTFVFKAVEATTPLSAELLFLIHTCFERVAIVRSFVSRPTTSERFVVCNHLIADPSWVAAHLLSALTKMNANQLKPSHLVSWTRVSGEKQFIEQLLHSNMTIGNIQLQALNAVVARLGKQQSKDGSGYSGYQIQVANMCLKHWDLPAATK</sequence>
<comment type="subcellular location">
    <subcellularLocation>
        <location evidence="1">Nucleus</location>
    </subcellularLocation>
</comment>
<gene>
    <name evidence="4" type="ORF">COEREDRAFT_88877</name>
</gene>
<dbReference type="InterPro" id="IPR002877">
    <property type="entry name" value="RNA_MeTrfase_FtsJ_dom"/>
</dbReference>
<feature type="region of interest" description="Disordered" evidence="2">
    <location>
        <begin position="1"/>
        <end position="68"/>
    </location>
</feature>
<evidence type="ECO:0000256" key="2">
    <source>
        <dbReference type="SAM" id="MobiDB-lite"/>
    </source>
</evidence>
<protein>
    <recommendedName>
        <fullName evidence="1">Cap-specific mRNA (nucleoside-2'-O-)-methyltransferase 1</fullName>
        <ecNumber evidence="1">2.1.1.57</ecNumber>
    </recommendedName>
    <alternativeName>
        <fullName evidence="1">Cap1 2'O-ribose methyltransferase 1</fullName>
    </alternativeName>
</protein>
<accession>A0A2G5B5B6</accession>
<feature type="domain" description="Ribosomal RNA methyltransferase FtsJ" evidence="3">
    <location>
        <begin position="193"/>
        <end position="365"/>
    </location>
</feature>